<dbReference type="RefSeq" id="WP_255229135.1">
    <property type="nucleotide sequence ID" value="NZ_JAJEKE010000025.1"/>
</dbReference>
<dbReference type="Proteomes" id="UP001651880">
    <property type="component" value="Unassembled WGS sequence"/>
</dbReference>
<comment type="caution">
    <text evidence="1">The sequence shown here is derived from an EMBL/GenBank/DDBJ whole genome shotgun (WGS) entry which is preliminary data.</text>
</comment>
<proteinExistence type="predicted"/>
<protein>
    <submittedName>
        <fullName evidence="1">Uncharacterized protein</fullName>
    </submittedName>
</protein>
<evidence type="ECO:0000313" key="1">
    <source>
        <dbReference type="EMBL" id="MCQ1531583.1"/>
    </source>
</evidence>
<sequence>MFRKIIAIITIIAVISFIPITCLGDESLKSIIQPDWTYIETYLNYFDISSVGKATVEVILEAHDTDELKIQVNLQQYKNGGWTTIKSWSNTSKDIYCAMGEAWYVVSGYSYRLVSTGTAYKNGVKVEQATYTSEAYEY</sequence>
<accession>A0ABT1NK21</accession>
<gene>
    <name evidence="1" type="ORF">LJD61_18880</name>
</gene>
<reference evidence="1 2" key="1">
    <citation type="submission" date="2021-10" db="EMBL/GenBank/DDBJ databases">
        <title>Lutispora strain m25 sp. nov., a thermophilic, non-spore-forming bacterium isolated from a lab-scale methanogenic bioreactor digesting anaerobic sludge.</title>
        <authorList>
            <person name="El Houari A."/>
            <person name="Mcdonald J."/>
        </authorList>
    </citation>
    <scope>NUCLEOTIDE SEQUENCE [LARGE SCALE GENOMIC DNA]</scope>
    <source>
        <strain evidence="2">m25</strain>
    </source>
</reference>
<keyword evidence="2" id="KW-1185">Reference proteome</keyword>
<name>A0ABT1NK21_9FIRM</name>
<dbReference type="EMBL" id="JAJEKE010000025">
    <property type="protein sequence ID" value="MCQ1531583.1"/>
    <property type="molecule type" value="Genomic_DNA"/>
</dbReference>
<organism evidence="1 2">
    <name type="scientific">Lutispora saccharofermentans</name>
    <dbReference type="NCBI Taxonomy" id="3024236"/>
    <lineage>
        <taxon>Bacteria</taxon>
        <taxon>Bacillati</taxon>
        <taxon>Bacillota</taxon>
        <taxon>Clostridia</taxon>
        <taxon>Lutisporales</taxon>
        <taxon>Lutisporaceae</taxon>
        <taxon>Lutispora</taxon>
    </lineage>
</organism>
<evidence type="ECO:0000313" key="2">
    <source>
        <dbReference type="Proteomes" id="UP001651880"/>
    </source>
</evidence>